<protein>
    <submittedName>
        <fullName evidence="4">Heat shock protein</fullName>
    </submittedName>
</protein>
<gene>
    <name evidence="4" type="ORF">PI172_1544</name>
</gene>
<dbReference type="EMBL" id="AP014925">
    <property type="protein sequence ID" value="BAR96272.1"/>
    <property type="molecule type" value="Genomic_DNA"/>
</dbReference>
<name>A0AAD1BL93_PREIN</name>
<dbReference type="Gene3D" id="2.60.40.790">
    <property type="match status" value="1"/>
</dbReference>
<dbReference type="Proteomes" id="UP000067008">
    <property type="component" value="Chromosome 2"/>
</dbReference>
<dbReference type="PANTHER" id="PTHR11527">
    <property type="entry name" value="HEAT-SHOCK PROTEIN 20 FAMILY MEMBER"/>
    <property type="match status" value="1"/>
</dbReference>
<accession>A0AAD1BL93</accession>
<dbReference type="InterPro" id="IPR031107">
    <property type="entry name" value="Small_HSP"/>
</dbReference>
<dbReference type="InterPro" id="IPR008978">
    <property type="entry name" value="HSP20-like_chaperone"/>
</dbReference>
<dbReference type="AlphaFoldDB" id="A0AAD1BL93"/>
<evidence type="ECO:0000256" key="2">
    <source>
        <dbReference type="RuleBase" id="RU003616"/>
    </source>
</evidence>
<dbReference type="InterPro" id="IPR002068">
    <property type="entry name" value="A-crystallin/Hsp20_dom"/>
</dbReference>
<dbReference type="PROSITE" id="PS01031">
    <property type="entry name" value="SHSP"/>
    <property type="match status" value="1"/>
</dbReference>
<proteinExistence type="inferred from homology"/>
<reference evidence="4 5" key="1">
    <citation type="submission" date="2015-07" db="EMBL/GenBank/DDBJ databases">
        <title>Complete genome sequence of Prevotella intermedia strain 17-2.</title>
        <authorList>
            <person name="Nambu T."/>
        </authorList>
    </citation>
    <scope>NUCLEOTIDE SEQUENCE [LARGE SCALE GENOMIC DNA]</scope>
    <source>
        <strain evidence="4 5">17-2</strain>
    </source>
</reference>
<feature type="domain" description="SHSP" evidence="3">
    <location>
        <begin position="21"/>
        <end position="135"/>
    </location>
</feature>
<evidence type="ECO:0000259" key="3">
    <source>
        <dbReference type="PROSITE" id="PS01031"/>
    </source>
</evidence>
<dbReference type="CDD" id="cd06464">
    <property type="entry name" value="ACD_sHsps-like"/>
    <property type="match status" value="1"/>
</dbReference>
<evidence type="ECO:0000313" key="4">
    <source>
        <dbReference type="EMBL" id="BAR96272.1"/>
    </source>
</evidence>
<dbReference type="OMA" id="PWQEMNT"/>
<dbReference type="RefSeq" id="WP_014709679.1">
    <property type="nucleotide sequence ID" value="NZ_AP014597.1"/>
</dbReference>
<keyword evidence="4" id="KW-0346">Stress response</keyword>
<evidence type="ECO:0000256" key="1">
    <source>
        <dbReference type="PROSITE-ProRule" id="PRU00285"/>
    </source>
</evidence>
<dbReference type="SUPFAM" id="SSF49764">
    <property type="entry name" value="HSP20-like chaperones"/>
    <property type="match status" value="1"/>
</dbReference>
<organism evidence="4 5">
    <name type="scientific">Prevotella intermedia</name>
    <dbReference type="NCBI Taxonomy" id="28131"/>
    <lineage>
        <taxon>Bacteria</taxon>
        <taxon>Pseudomonadati</taxon>
        <taxon>Bacteroidota</taxon>
        <taxon>Bacteroidia</taxon>
        <taxon>Bacteroidales</taxon>
        <taxon>Prevotellaceae</taxon>
        <taxon>Prevotella</taxon>
    </lineage>
</organism>
<evidence type="ECO:0000313" key="5">
    <source>
        <dbReference type="Proteomes" id="UP000067008"/>
    </source>
</evidence>
<sequence length="135" mass="15518">MYKNSWLPEVFNDFFYNNNMPKTNATAPAINVLENETEYTVELAAPGLRKEDFDISINNDGDLVIKMEKKNEVKDEKAHYLRREFAYSKYEQTLILPDDVDKDKVGARMSDGVLNITLPKLNKSVQEVARQIEVG</sequence>
<comment type="similarity">
    <text evidence="1 2">Belongs to the small heat shock protein (HSP20) family.</text>
</comment>
<dbReference type="Pfam" id="PF00011">
    <property type="entry name" value="HSP20"/>
    <property type="match status" value="1"/>
</dbReference>